<evidence type="ECO:0000256" key="3">
    <source>
        <dbReference type="ARBA" id="ARBA00023163"/>
    </source>
</evidence>
<dbReference type="EMBL" id="LXQA010490428">
    <property type="protein sequence ID" value="MCI55086.1"/>
    <property type="molecule type" value="Genomic_DNA"/>
</dbReference>
<dbReference type="AlphaFoldDB" id="A0A392T4I8"/>
<dbReference type="PROSITE" id="PS50985">
    <property type="entry name" value="GRAS"/>
    <property type="match status" value="1"/>
</dbReference>
<keyword evidence="8" id="KW-1185">Reference proteome</keyword>
<dbReference type="InterPro" id="IPR005202">
    <property type="entry name" value="TF_GRAS"/>
</dbReference>
<dbReference type="PANTHER" id="PTHR31636">
    <property type="entry name" value="OSJNBA0084A10.13 PROTEIN-RELATED"/>
    <property type="match status" value="1"/>
</dbReference>
<dbReference type="GO" id="GO:0005634">
    <property type="term" value="C:nucleus"/>
    <property type="evidence" value="ECO:0007669"/>
    <property type="project" value="UniProtKB-SubCell"/>
</dbReference>
<evidence type="ECO:0000256" key="1">
    <source>
        <dbReference type="ARBA" id="ARBA00004123"/>
    </source>
</evidence>
<feature type="compositionally biased region" description="Basic residues" evidence="6">
    <location>
        <begin position="7"/>
        <end position="21"/>
    </location>
</feature>
<reference evidence="7 8" key="1">
    <citation type="journal article" date="2018" name="Front. Plant Sci.">
        <title>Red Clover (Trifolium pratense) and Zigzag Clover (T. medium) - A Picture of Genomic Similarities and Differences.</title>
        <authorList>
            <person name="Dluhosova J."/>
            <person name="Istvanek J."/>
            <person name="Nedelnik J."/>
            <person name="Repkova J."/>
        </authorList>
    </citation>
    <scope>NUCLEOTIDE SEQUENCE [LARGE SCALE GENOMIC DNA]</scope>
    <source>
        <strain evidence="8">cv. 10/8</strain>
        <tissue evidence="7">Leaf</tissue>
    </source>
</reference>
<evidence type="ECO:0000256" key="5">
    <source>
        <dbReference type="PROSITE-ProRule" id="PRU01191"/>
    </source>
</evidence>
<feature type="non-terminal residue" evidence="7">
    <location>
        <position position="86"/>
    </location>
</feature>
<comment type="subcellular location">
    <subcellularLocation>
        <location evidence="1">Nucleus</location>
    </subcellularLocation>
</comment>
<keyword evidence="3" id="KW-0804">Transcription</keyword>
<comment type="caution">
    <text evidence="5">Lacks conserved residue(s) required for the propagation of feature annotation.</text>
</comment>
<protein>
    <submittedName>
        <fullName evidence="7">Scarecrow-like protein 9-like</fullName>
    </submittedName>
</protein>
<dbReference type="Proteomes" id="UP000265520">
    <property type="component" value="Unassembled WGS sequence"/>
</dbReference>
<evidence type="ECO:0000256" key="2">
    <source>
        <dbReference type="ARBA" id="ARBA00023015"/>
    </source>
</evidence>
<comment type="similarity">
    <text evidence="5">Belongs to the GRAS family.</text>
</comment>
<proteinExistence type="inferred from homology"/>
<organism evidence="7 8">
    <name type="scientific">Trifolium medium</name>
    <dbReference type="NCBI Taxonomy" id="97028"/>
    <lineage>
        <taxon>Eukaryota</taxon>
        <taxon>Viridiplantae</taxon>
        <taxon>Streptophyta</taxon>
        <taxon>Embryophyta</taxon>
        <taxon>Tracheophyta</taxon>
        <taxon>Spermatophyta</taxon>
        <taxon>Magnoliopsida</taxon>
        <taxon>eudicotyledons</taxon>
        <taxon>Gunneridae</taxon>
        <taxon>Pentapetalae</taxon>
        <taxon>rosids</taxon>
        <taxon>fabids</taxon>
        <taxon>Fabales</taxon>
        <taxon>Fabaceae</taxon>
        <taxon>Papilionoideae</taxon>
        <taxon>50 kb inversion clade</taxon>
        <taxon>NPAAA clade</taxon>
        <taxon>Hologalegina</taxon>
        <taxon>IRL clade</taxon>
        <taxon>Trifolieae</taxon>
        <taxon>Trifolium</taxon>
    </lineage>
</organism>
<keyword evidence="4" id="KW-0539">Nucleus</keyword>
<keyword evidence="2" id="KW-0805">Transcription regulation</keyword>
<evidence type="ECO:0000313" key="7">
    <source>
        <dbReference type="EMBL" id="MCI55086.1"/>
    </source>
</evidence>
<comment type="caution">
    <text evidence="7">The sequence shown here is derived from an EMBL/GenBank/DDBJ whole genome shotgun (WGS) entry which is preliminary data.</text>
</comment>
<feature type="region of interest" description="Disordered" evidence="6">
    <location>
        <begin position="1"/>
        <end position="23"/>
    </location>
</feature>
<evidence type="ECO:0000313" key="8">
    <source>
        <dbReference type="Proteomes" id="UP000265520"/>
    </source>
</evidence>
<dbReference type="Pfam" id="PF03514">
    <property type="entry name" value="GRAS"/>
    <property type="match status" value="1"/>
</dbReference>
<sequence length="86" mass="9289">MLPSNKSKARTSGKGRGKKQNGKKEVIDLRTLLILCAQAVAADDHKSAHELLKQIRQHSNIFGDGNQRLAHIFADGLEARLAGTGS</sequence>
<evidence type="ECO:0000256" key="4">
    <source>
        <dbReference type="ARBA" id="ARBA00023242"/>
    </source>
</evidence>
<dbReference type="GO" id="GO:0009610">
    <property type="term" value="P:response to symbiotic fungus"/>
    <property type="evidence" value="ECO:0007669"/>
    <property type="project" value="UniProtKB-ARBA"/>
</dbReference>
<name>A0A392T4I8_9FABA</name>
<accession>A0A392T4I8</accession>
<evidence type="ECO:0000256" key="6">
    <source>
        <dbReference type="SAM" id="MobiDB-lite"/>
    </source>
</evidence>